<dbReference type="RefSeq" id="WP_093516698.1">
    <property type="nucleotide sequence ID" value="NZ_FOSK01000001.1"/>
</dbReference>
<evidence type="ECO:0008006" key="3">
    <source>
        <dbReference type="Google" id="ProtNLM"/>
    </source>
</evidence>
<proteinExistence type="predicted"/>
<sequence>MLTYLTDSAVQLETFGLKRIFPASKKHREEDFQDKFDSSTLFYDCFRSFDGKNIILVGPKPLGFEKELAKATFSISDRKLRTKHRKLKQIHEIWIKVAPDQVIDTVDMTLNGVRAQINVSASAAKRFEGKRTLSTLCKETPVCWILDWIKFNVVNHGVNALVLFENSQGVQRVQEIYQALEQSGLDIEFEVVHAPFPYGPPQMRDIKFLQRSILQILRWKYVQTSDALLFCDVDEFVICEKGVSIFSGLKDSFLGYFLIPGVWIEPVTNASINELKSLDDRRHNMFLHTTNPPTATHRKWVAVPSRIPQSIQFKAHGVRPEPKHAAWLHPFFTRLKPFLRSATLCHFNAISTSWKTDRDEIGPVDESKHTLHEDLRNACDAAFSDKTKTPELS</sequence>
<gene>
    <name evidence="1" type="ORF">SAMN04488518_101684</name>
</gene>
<name>A0A1I3VXF3_9HYPH</name>
<dbReference type="EMBL" id="FOSK01000001">
    <property type="protein sequence ID" value="SFJ99905.1"/>
    <property type="molecule type" value="Genomic_DNA"/>
</dbReference>
<evidence type="ECO:0000313" key="1">
    <source>
        <dbReference type="EMBL" id="SFJ99905.1"/>
    </source>
</evidence>
<comment type="caution">
    <text evidence="1">The sequence shown here is derived from an EMBL/GenBank/DDBJ whole genome shotgun (WGS) entry which is preliminary data.</text>
</comment>
<accession>A0A1I3VXF3</accession>
<reference evidence="1 2" key="1">
    <citation type="submission" date="2016-10" db="EMBL/GenBank/DDBJ databases">
        <authorList>
            <person name="Varghese N."/>
            <person name="Submissions S."/>
        </authorList>
    </citation>
    <scope>NUCLEOTIDE SEQUENCE [LARGE SCALE GENOMIC DNA]</scope>
    <source>
        <strain evidence="1 2">DSM 16392</strain>
    </source>
</reference>
<keyword evidence="2" id="KW-1185">Reference proteome</keyword>
<dbReference type="Proteomes" id="UP000199598">
    <property type="component" value="Unassembled WGS sequence"/>
</dbReference>
<organism evidence="1 2">
    <name type="scientific">Pseudovibrio ascidiaceicola</name>
    <dbReference type="NCBI Taxonomy" id="285279"/>
    <lineage>
        <taxon>Bacteria</taxon>
        <taxon>Pseudomonadati</taxon>
        <taxon>Pseudomonadota</taxon>
        <taxon>Alphaproteobacteria</taxon>
        <taxon>Hyphomicrobiales</taxon>
        <taxon>Stappiaceae</taxon>
        <taxon>Pseudovibrio</taxon>
    </lineage>
</organism>
<protein>
    <recommendedName>
        <fullName evidence="3">Glycosyltransferase family 92 protein</fullName>
    </recommendedName>
</protein>
<evidence type="ECO:0000313" key="2">
    <source>
        <dbReference type="Proteomes" id="UP000199598"/>
    </source>
</evidence>